<evidence type="ECO:0000313" key="2">
    <source>
        <dbReference type="EMBL" id="KUN51749.1"/>
    </source>
</evidence>
<dbReference type="Proteomes" id="UP000053669">
    <property type="component" value="Unassembled WGS sequence"/>
</dbReference>
<evidence type="ECO:0000256" key="1">
    <source>
        <dbReference type="SAM" id="MobiDB-lite"/>
    </source>
</evidence>
<feature type="region of interest" description="Disordered" evidence="1">
    <location>
        <begin position="94"/>
        <end position="126"/>
    </location>
</feature>
<evidence type="ECO:0000313" key="3">
    <source>
        <dbReference type="Proteomes" id="UP000053669"/>
    </source>
</evidence>
<protein>
    <submittedName>
        <fullName evidence="2">Uncharacterized protein</fullName>
    </submittedName>
</protein>
<comment type="caution">
    <text evidence="2">The sequence shown here is derived from an EMBL/GenBank/DDBJ whole genome shotgun (WGS) entry which is preliminary data.</text>
</comment>
<organism evidence="2 3">
    <name type="scientific">Streptomyces canus</name>
    <dbReference type="NCBI Taxonomy" id="58343"/>
    <lineage>
        <taxon>Bacteria</taxon>
        <taxon>Bacillati</taxon>
        <taxon>Actinomycetota</taxon>
        <taxon>Actinomycetes</taxon>
        <taxon>Kitasatosporales</taxon>
        <taxon>Streptomycetaceae</taxon>
        <taxon>Streptomyces</taxon>
        <taxon>Streptomyces aurantiacus group</taxon>
    </lineage>
</organism>
<sequence>MLLAAARRRAVRIAAVVLILAVALTAWVVHGRSSPTTRPTTTGSAEVDTDALNRRLPFQRLLYLPSAAILRVQRAEQRLTVACMRRHGFTFRPATSAASDEHPTPFGLESLAPQPPAASVPPERSRGEAFTRALYGDPDKRISAKGTMFKISRPADGCQAEAEKRLLGNSRLRWLQLRIRLGEGEKEARDLLDKDGDYRALQARWGRCMRQTGFQQKDPLSVLLSLPRGTQPAANAAARADMRCKDATHYLPTAYNRLRVVQQDWLDDHSATLAEWNRLQTHQDALARKVLA</sequence>
<proteinExistence type="predicted"/>
<dbReference type="EMBL" id="LMWU01000105">
    <property type="protein sequence ID" value="KUN51749.1"/>
    <property type="molecule type" value="Genomic_DNA"/>
</dbReference>
<dbReference type="AlphaFoldDB" id="A0A117QVR0"/>
<accession>A0A117QVR0</accession>
<reference evidence="2 3" key="1">
    <citation type="submission" date="2015-10" db="EMBL/GenBank/DDBJ databases">
        <title>Draft genome sequence of Streptomyces canus DSM 40017, type strain for the species Streptomyces canus.</title>
        <authorList>
            <person name="Ruckert C."/>
            <person name="Winkler A."/>
            <person name="Kalinowski J."/>
            <person name="Kampfer P."/>
            <person name="Glaeser S."/>
        </authorList>
    </citation>
    <scope>NUCLEOTIDE SEQUENCE [LARGE SCALE GENOMIC DNA]</scope>
    <source>
        <strain evidence="2 3">DSM 40017</strain>
    </source>
</reference>
<dbReference type="RefSeq" id="WP_059212196.1">
    <property type="nucleotide sequence ID" value="NZ_KQ948706.1"/>
</dbReference>
<name>A0A117QVR0_9ACTN</name>
<gene>
    <name evidence="2" type="ORF">AQJ46_51025</name>
</gene>